<dbReference type="InterPro" id="IPR050766">
    <property type="entry name" value="Bact_Lucif_Oxidored"/>
</dbReference>
<organism evidence="6 7">
    <name type="scientific">Egibacter rhizosphaerae</name>
    <dbReference type="NCBI Taxonomy" id="1670831"/>
    <lineage>
        <taxon>Bacteria</taxon>
        <taxon>Bacillati</taxon>
        <taxon>Actinomycetota</taxon>
        <taxon>Nitriliruptoria</taxon>
        <taxon>Egibacterales</taxon>
        <taxon>Egibacteraceae</taxon>
        <taxon>Egibacter</taxon>
    </lineage>
</organism>
<dbReference type="AlphaFoldDB" id="A0A411YHD0"/>
<reference evidence="6 7" key="1">
    <citation type="submission" date="2019-01" db="EMBL/GenBank/DDBJ databases">
        <title>Egibacter rhizosphaerae EGI 80759T.</title>
        <authorList>
            <person name="Chen D.-D."/>
            <person name="Tian Y."/>
            <person name="Jiao J.-Y."/>
            <person name="Zhang X.-T."/>
            <person name="Zhang Y.-G."/>
            <person name="Zhang Y."/>
            <person name="Xiao M."/>
            <person name="Shu W.-S."/>
            <person name="Li W.-J."/>
        </authorList>
    </citation>
    <scope>NUCLEOTIDE SEQUENCE [LARGE SCALE GENOMIC DNA]</scope>
    <source>
        <strain evidence="6 7">EGI 80759</strain>
    </source>
</reference>
<evidence type="ECO:0000313" key="6">
    <source>
        <dbReference type="EMBL" id="QBI20519.1"/>
    </source>
</evidence>
<dbReference type="GO" id="GO:0016705">
    <property type="term" value="F:oxidoreductase activity, acting on paired donors, with incorporation or reduction of molecular oxygen"/>
    <property type="evidence" value="ECO:0007669"/>
    <property type="project" value="InterPro"/>
</dbReference>
<dbReference type="GO" id="GO:0005829">
    <property type="term" value="C:cytosol"/>
    <property type="evidence" value="ECO:0007669"/>
    <property type="project" value="TreeGrafter"/>
</dbReference>
<dbReference type="GO" id="GO:0004497">
    <property type="term" value="F:monooxygenase activity"/>
    <property type="evidence" value="ECO:0007669"/>
    <property type="project" value="UniProtKB-KW"/>
</dbReference>
<protein>
    <submittedName>
        <fullName evidence="6">LLM class flavin-dependent oxidoreductase</fullName>
    </submittedName>
</protein>
<dbReference type="Proteomes" id="UP000291469">
    <property type="component" value="Chromosome"/>
</dbReference>
<keyword evidence="3" id="KW-0560">Oxidoreductase</keyword>
<feature type="domain" description="Luciferase-like" evidence="5">
    <location>
        <begin position="20"/>
        <end position="319"/>
    </location>
</feature>
<dbReference type="InterPro" id="IPR011251">
    <property type="entry name" value="Luciferase-like_dom"/>
</dbReference>
<comment type="similarity">
    <text evidence="1">Belongs to the bacterial luciferase oxidoreductase family.</text>
</comment>
<evidence type="ECO:0000256" key="4">
    <source>
        <dbReference type="ARBA" id="ARBA00023033"/>
    </source>
</evidence>
<dbReference type="Pfam" id="PF00296">
    <property type="entry name" value="Bac_luciferase"/>
    <property type="match status" value="1"/>
</dbReference>
<evidence type="ECO:0000256" key="2">
    <source>
        <dbReference type="ARBA" id="ARBA00022630"/>
    </source>
</evidence>
<dbReference type="RefSeq" id="WP_131155515.1">
    <property type="nucleotide sequence ID" value="NZ_CP036402.1"/>
</dbReference>
<keyword evidence="7" id="KW-1185">Reference proteome</keyword>
<proteinExistence type="inferred from homology"/>
<dbReference type="PANTHER" id="PTHR30137">
    <property type="entry name" value="LUCIFERASE-LIKE MONOOXYGENASE"/>
    <property type="match status" value="1"/>
</dbReference>
<dbReference type="OrthoDB" id="5169673at2"/>
<evidence type="ECO:0000259" key="5">
    <source>
        <dbReference type="Pfam" id="PF00296"/>
    </source>
</evidence>
<dbReference type="SUPFAM" id="SSF51679">
    <property type="entry name" value="Bacterial luciferase-like"/>
    <property type="match status" value="1"/>
</dbReference>
<keyword evidence="2" id="KW-0285">Flavoprotein</keyword>
<dbReference type="CDD" id="cd01097">
    <property type="entry name" value="Tetrahydromethanopterin_reductase"/>
    <property type="match status" value="1"/>
</dbReference>
<dbReference type="EMBL" id="CP036402">
    <property type="protein sequence ID" value="QBI20519.1"/>
    <property type="molecule type" value="Genomic_DNA"/>
</dbReference>
<keyword evidence="4" id="KW-0503">Monooxygenase</keyword>
<dbReference type="PANTHER" id="PTHR30137:SF16">
    <property type="entry name" value="BLL0895 PROTEIN"/>
    <property type="match status" value="1"/>
</dbReference>
<accession>A0A411YHD0</accession>
<dbReference type="Gene3D" id="3.20.20.30">
    <property type="entry name" value="Luciferase-like domain"/>
    <property type="match status" value="1"/>
</dbReference>
<evidence type="ECO:0000256" key="1">
    <source>
        <dbReference type="ARBA" id="ARBA00010426"/>
    </source>
</evidence>
<evidence type="ECO:0000256" key="3">
    <source>
        <dbReference type="ARBA" id="ARBA00023002"/>
    </source>
</evidence>
<gene>
    <name evidence="6" type="ORF">ER308_13725</name>
</gene>
<evidence type="ECO:0000313" key="7">
    <source>
        <dbReference type="Proteomes" id="UP000291469"/>
    </source>
</evidence>
<sequence>MWPDAAGHADGAGNADRATFSLFLSHQQPPDRDPQAALAEQLEMVAHVRDRGWDGVFTGHHYLLEGVRKLQPAPFLARLSAETGDLCVGTAVLLLALENPVEVAETVASLDVLTGGRFIFGAALGYREAEYDAFGIPPGERAWRFEANLDLVRRLLEGEEVTADLPWCRLDRARLANRPVQRPRPPIWLGANADRAVARAGRAADAWIVNPHARRDTVAGQVQVFRSARAEAGKPDEPLRLPALKEVYCAETREEAWRACAPYLGQKYRAYLSWGQDRAMPDGDTLDLPVEELVDQRFVVGSPEDCRAELRRWRDEAGVAAFVLRTEWSGMPAELAQRSLALLSEEVLPPLRAESLPGARQ</sequence>
<name>A0A411YHD0_9ACTN</name>
<dbReference type="KEGG" id="erz:ER308_13725"/>
<dbReference type="InterPro" id="IPR036661">
    <property type="entry name" value="Luciferase-like_sf"/>
</dbReference>